<keyword evidence="4" id="KW-0012">Acyltransferase</keyword>
<dbReference type="GO" id="GO:0019290">
    <property type="term" value="P:siderophore biosynthetic process"/>
    <property type="evidence" value="ECO:0007669"/>
    <property type="project" value="InterPro"/>
</dbReference>
<dbReference type="PANTHER" id="PTHR31438">
    <property type="entry name" value="LYSINE N-ACYLTRANSFERASE C17G9.06C-RELATED"/>
    <property type="match status" value="1"/>
</dbReference>
<accession>A0A6J4PQQ0</accession>
<dbReference type="InterPro" id="IPR000182">
    <property type="entry name" value="GNAT_dom"/>
</dbReference>
<evidence type="ECO:0000259" key="3">
    <source>
        <dbReference type="PROSITE" id="PS51186"/>
    </source>
</evidence>
<comment type="pathway">
    <text evidence="1">Siderophore biosynthesis.</text>
</comment>
<name>A0A6J4PQQ0_9BURK</name>
<evidence type="ECO:0000313" key="4">
    <source>
        <dbReference type="EMBL" id="CAA9419640.1"/>
    </source>
</evidence>
<protein>
    <submittedName>
        <fullName evidence="4">Aminoglycoside N(6')-acetyltransferase &gt; AAC(6')-Ib/AAC(6')-II</fullName>
        <ecNumber evidence="4">2.3.1.82</ecNumber>
    </submittedName>
</protein>
<dbReference type="EC" id="2.3.1.82" evidence="4"/>
<dbReference type="PROSITE" id="PS51186">
    <property type="entry name" value="GNAT"/>
    <property type="match status" value="1"/>
</dbReference>
<dbReference type="AlphaFoldDB" id="A0A6J4PQQ0"/>
<dbReference type="GO" id="GO:0046677">
    <property type="term" value="P:response to antibiotic"/>
    <property type="evidence" value="ECO:0007669"/>
    <property type="project" value="UniProtKB-KW"/>
</dbReference>
<dbReference type="Pfam" id="PF13523">
    <property type="entry name" value="Acetyltransf_8"/>
    <property type="match status" value="1"/>
</dbReference>
<dbReference type="PANTHER" id="PTHR31438:SF1">
    <property type="entry name" value="LYSINE N-ACYLTRANSFERASE C17G9.06C-RELATED"/>
    <property type="match status" value="1"/>
</dbReference>
<dbReference type="InterPro" id="IPR016181">
    <property type="entry name" value="Acyl_CoA_acyltransferase"/>
</dbReference>
<keyword evidence="2" id="KW-0046">Antibiotic resistance</keyword>
<dbReference type="CDD" id="cd04301">
    <property type="entry name" value="NAT_SF"/>
    <property type="match status" value="1"/>
</dbReference>
<dbReference type="InterPro" id="IPR019432">
    <property type="entry name" value="Acyltransferase_MbtK/IucB-like"/>
</dbReference>
<dbReference type="SMART" id="SM01006">
    <property type="entry name" value="AlcB"/>
    <property type="match status" value="1"/>
</dbReference>
<dbReference type="GO" id="GO:0047663">
    <property type="term" value="F:aminoglycoside 6'-N-acetyltransferase activity"/>
    <property type="evidence" value="ECO:0007669"/>
    <property type="project" value="UniProtKB-EC"/>
</dbReference>
<dbReference type="Gene3D" id="3.40.630.30">
    <property type="match status" value="1"/>
</dbReference>
<keyword evidence="4" id="KW-0808">Transferase</keyword>
<evidence type="ECO:0000256" key="1">
    <source>
        <dbReference type="ARBA" id="ARBA00004924"/>
    </source>
</evidence>
<reference evidence="4" key="1">
    <citation type="submission" date="2020-02" db="EMBL/GenBank/DDBJ databases">
        <authorList>
            <person name="Meier V. D."/>
        </authorList>
    </citation>
    <scope>NUCLEOTIDE SEQUENCE</scope>
    <source>
        <strain evidence="4">AVDCRST_MAG51</strain>
    </source>
</reference>
<organism evidence="4">
    <name type="scientific">uncultured Ramlibacter sp</name>
    <dbReference type="NCBI Taxonomy" id="260755"/>
    <lineage>
        <taxon>Bacteria</taxon>
        <taxon>Pseudomonadati</taxon>
        <taxon>Pseudomonadota</taxon>
        <taxon>Betaproteobacteria</taxon>
        <taxon>Burkholderiales</taxon>
        <taxon>Comamonadaceae</taxon>
        <taxon>Ramlibacter</taxon>
        <taxon>environmental samples</taxon>
    </lineage>
</organism>
<sequence length="167" mass="18922">MDPIAFRLLRREDLPLFREWVNREHVARWWDEPRTMEAIEAEYLPVIEGVTTTRAYLAFQGDEPIGFIQSYTVMGSGNGWWEDETDPGARGIDQFLADGQRLGQGLGTAMITAFLARLFEEPGVTQVQTDPQPDNARAIRCYEKCGFRAVGVVDTPDGPALLMRCRR</sequence>
<proteinExistence type="predicted"/>
<gene>
    <name evidence="4" type="ORF">AVDCRST_MAG51-1924</name>
</gene>
<evidence type="ECO:0000256" key="2">
    <source>
        <dbReference type="ARBA" id="ARBA00023251"/>
    </source>
</evidence>
<feature type="domain" description="N-acetyltransferase" evidence="3">
    <location>
        <begin position="4"/>
        <end position="167"/>
    </location>
</feature>
<dbReference type="SUPFAM" id="SSF55729">
    <property type="entry name" value="Acyl-CoA N-acyltransferases (Nat)"/>
    <property type="match status" value="1"/>
</dbReference>
<dbReference type="EMBL" id="CADCUX010000406">
    <property type="protein sequence ID" value="CAA9419640.1"/>
    <property type="molecule type" value="Genomic_DNA"/>
</dbReference>